<feature type="transmembrane region" description="Helical" evidence="6">
    <location>
        <begin position="257"/>
        <end position="279"/>
    </location>
</feature>
<dbReference type="AlphaFoldDB" id="A0A5E4M5L3"/>
<comment type="caution">
    <text evidence="6">Lacks conserved residue(s) required for the propagation of feature annotation.</text>
</comment>
<feature type="transmembrane region" description="Helical" evidence="6">
    <location>
        <begin position="67"/>
        <end position="91"/>
    </location>
</feature>
<accession>A0A5E4M5L3</accession>
<dbReference type="Pfam" id="PF08395">
    <property type="entry name" value="7tm_7"/>
    <property type="match status" value="1"/>
</dbReference>
<evidence type="ECO:0000256" key="2">
    <source>
        <dbReference type="ARBA" id="ARBA00022475"/>
    </source>
</evidence>
<evidence type="ECO:0000256" key="4">
    <source>
        <dbReference type="ARBA" id="ARBA00022989"/>
    </source>
</evidence>
<proteinExistence type="inferred from homology"/>
<organism evidence="7 8">
    <name type="scientific">Cinara cedri</name>
    <dbReference type="NCBI Taxonomy" id="506608"/>
    <lineage>
        <taxon>Eukaryota</taxon>
        <taxon>Metazoa</taxon>
        <taxon>Ecdysozoa</taxon>
        <taxon>Arthropoda</taxon>
        <taxon>Hexapoda</taxon>
        <taxon>Insecta</taxon>
        <taxon>Pterygota</taxon>
        <taxon>Neoptera</taxon>
        <taxon>Paraneoptera</taxon>
        <taxon>Hemiptera</taxon>
        <taxon>Sternorrhyncha</taxon>
        <taxon>Aphidomorpha</taxon>
        <taxon>Aphidoidea</taxon>
        <taxon>Aphididae</taxon>
        <taxon>Lachninae</taxon>
        <taxon>Cinara</taxon>
    </lineage>
</organism>
<feature type="transmembrane region" description="Helical" evidence="6">
    <location>
        <begin position="29"/>
        <end position="46"/>
    </location>
</feature>
<evidence type="ECO:0000313" key="8">
    <source>
        <dbReference type="Proteomes" id="UP000325440"/>
    </source>
</evidence>
<name>A0A5E4M5L3_9HEMI</name>
<dbReference type="InterPro" id="IPR013604">
    <property type="entry name" value="7TM_chemorcpt"/>
</dbReference>
<comment type="function">
    <text evidence="6">Gustatory receptor which mediates acceptance or avoidance behavior, depending on its substrates.</text>
</comment>
<evidence type="ECO:0000313" key="7">
    <source>
        <dbReference type="EMBL" id="VVC26017.1"/>
    </source>
</evidence>
<keyword evidence="3 6" id="KW-0812">Transmembrane</keyword>
<gene>
    <name evidence="7" type="ORF">CINCED_3A005295</name>
</gene>
<dbReference type="GO" id="GO:0005886">
    <property type="term" value="C:plasma membrane"/>
    <property type="evidence" value="ECO:0007669"/>
    <property type="project" value="UniProtKB-SubCell"/>
</dbReference>
<evidence type="ECO:0000256" key="5">
    <source>
        <dbReference type="ARBA" id="ARBA00023136"/>
    </source>
</evidence>
<keyword evidence="5 6" id="KW-0472">Membrane</keyword>
<feature type="transmembrane region" description="Helical" evidence="6">
    <location>
        <begin position="117"/>
        <end position="136"/>
    </location>
</feature>
<dbReference type="GO" id="GO:0050909">
    <property type="term" value="P:sensory perception of taste"/>
    <property type="evidence" value="ECO:0007669"/>
    <property type="project" value="InterPro"/>
</dbReference>
<keyword evidence="6 7" id="KW-0675">Receptor</keyword>
<dbReference type="GO" id="GO:0007165">
    <property type="term" value="P:signal transduction"/>
    <property type="evidence" value="ECO:0007669"/>
    <property type="project" value="UniProtKB-KW"/>
</dbReference>
<keyword evidence="8" id="KW-1185">Reference proteome</keyword>
<dbReference type="Proteomes" id="UP000325440">
    <property type="component" value="Unassembled WGS sequence"/>
</dbReference>
<keyword evidence="4 6" id="KW-1133">Transmembrane helix</keyword>
<evidence type="ECO:0000256" key="1">
    <source>
        <dbReference type="ARBA" id="ARBA00004651"/>
    </source>
</evidence>
<comment type="subcellular location">
    <subcellularLocation>
        <location evidence="1 6">Cell membrane</location>
        <topology evidence="1 6">Multi-pass membrane protein</topology>
    </subcellularLocation>
</comment>
<keyword evidence="2 6" id="KW-1003">Cell membrane</keyword>
<feature type="transmembrane region" description="Helical" evidence="6">
    <location>
        <begin position="299"/>
        <end position="319"/>
    </location>
</feature>
<reference evidence="7 8" key="1">
    <citation type="submission" date="2019-08" db="EMBL/GenBank/DDBJ databases">
        <authorList>
            <person name="Alioto T."/>
            <person name="Alioto T."/>
            <person name="Gomez Garrido J."/>
        </authorList>
    </citation>
    <scope>NUCLEOTIDE SEQUENCE [LARGE SCALE GENOMIC DNA]</scope>
</reference>
<dbReference type="OrthoDB" id="6610999at2759"/>
<evidence type="ECO:0000256" key="6">
    <source>
        <dbReference type="RuleBase" id="RU363108"/>
    </source>
</evidence>
<keyword evidence="6" id="KW-0807">Transducer</keyword>
<dbReference type="EMBL" id="CABPRJ010000023">
    <property type="protein sequence ID" value="VVC26017.1"/>
    <property type="molecule type" value="Genomic_DNA"/>
</dbReference>
<sequence>MTWSYWPISLFWKTFGVFPVSLNDHRTPVLFTICLIISSIYVLYYTPLVCKVGIQCTNEMVKILKEIFPGIINVTTMVSRIALLCTVKLIFRKYKETLECYELYSPTTPTEVKCYKMFTFATVSVCLLLIIPINIIRLHILSGLEEVDGFEITLYILSYVQNLTMCCSETQFTAQCFMLHRKLKKINDEIIGLKGSLIDFSRYLHQPLQTERSTCRSGEQSDRGLFDVSPRHVSGTTADAIETLRIRHWLLREAIGYLNDLFSVQLCMSACALSTMIFFDIYYEMCHVMGEFSLSNLVIYNWLLQYGIRYAGIILISHFTTKQALYTKTIIANLKSNYLDCNINEELHLFLDQISQSSVEFTACDILTLNIRLITSVSLILK</sequence>
<comment type="similarity">
    <text evidence="6">Belongs to the insect chemoreceptor superfamily. Gustatory receptor (GR) family.</text>
</comment>
<protein>
    <recommendedName>
        <fullName evidence="6">Gustatory receptor</fullName>
    </recommendedName>
</protein>
<evidence type="ECO:0000256" key="3">
    <source>
        <dbReference type="ARBA" id="ARBA00022692"/>
    </source>
</evidence>